<evidence type="ECO:0000256" key="1">
    <source>
        <dbReference type="SAM" id="SignalP"/>
    </source>
</evidence>
<feature type="chain" id="PRO_5035231910" description="Secreted protein" evidence="1">
    <location>
        <begin position="35"/>
        <end position="165"/>
    </location>
</feature>
<dbReference type="AlphaFoldDB" id="A0A8J3ZE74"/>
<organism evidence="2 3">
    <name type="scientific">Virgisporangium aurantiacum</name>
    <dbReference type="NCBI Taxonomy" id="175570"/>
    <lineage>
        <taxon>Bacteria</taxon>
        <taxon>Bacillati</taxon>
        <taxon>Actinomycetota</taxon>
        <taxon>Actinomycetes</taxon>
        <taxon>Micromonosporales</taxon>
        <taxon>Micromonosporaceae</taxon>
        <taxon>Virgisporangium</taxon>
    </lineage>
</organism>
<evidence type="ECO:0008006" key="4">
    <source>
        <dbReference type="Google" id="ProtNLM"/>
    </source>
</evidence>
<keyword evidence="1" id="KW-0732">Signal</keyword>
<sequence length="165" mass="17668">MDLRTCMRRVVRLTLPTVAALALGGLVPGGTASAAPVARFQAVAVESGGGTAVAADPCDTATTLMSYIFNANTSVVGVGVVKSFDGQYDLGSYDRILSVGTRTDSWGWKCASGFYIGGPGFCVDSFFWNGSSWQYGGTRRDPGLYEVSIQNMARPWRFEIQARRC</sequence>
<evidence type="ECO:0000313" key="2">
    <source>
        <dbReference type="EMBL" id="GIJ62281.1"/>
    </source>
</evidence>
<keyword evidence="3" id="KW-1185">Reference proteome</keyword>
<evidence type="ECO:0000313" key="3">
    <source>
        <dbReference type="Proteomes" id="UP000612585"/>
    </source>
</evidence>
<protein>
    <recommendedName>
        <fullName evidence="4">Secreted protein</fullName>
    </recommendedName>
</protein>
<dbReference type="EMBL" id="BOPG01000076">
    <property type="protein sequence ID" value="GIJ62281.1"/>
    <property type="molecule type" value="Genomic_DNA"/>
</dbReference>
<comment type="caution">
    <text evidence="2">The sequence shown here is derived from an EMBL/GenBank/DDBJ whole genome shotgun (WGS) entry which is preliminary data.</text>
</comment>
<reference evidence="2" key="1">
    <citation type="submission" date="2021-01" db="EMBL/GenBank/DDBJ databases">
        <title>Whole genome shotgun sequence of Virgisporangium aurantiacum NBRC 16421.</title>
        <authorList>
            <person name="Komaki H."/>
            <person name="Tamura T."/>
        </authorList>
    </citation>
    <scope>NUCLEOTIDE SEQUENCE</scope>
    <source>
        <strain evidence="2">NBRC 16421</strain>
    </source>
</reference>
<gene>
    <name evidence="2" type="ORF">Vau01_097970</name>
</gene>
<proteinExistence type="predicted"/>
<dbReference type="Proteomes" id="UP000612585">
    <property type="component" value="Unassembled WGS sequence"/>
</dbReference>
<name>A0A8J3ZE74_9ACTN</name>
<feature type="signal peptide" evidence="1">
    <location>
        <begin position="1"/>
        <end position="34"/>
    </location>
</feature>
<accession>A0A8J3ZE74</accession>